<evidence type="ECO:0000256" key="4">
    <source>
        <dbReference type="RuleBase" id="RU003345"/>
    </source>
</evidence>
<dbReference type="InterPro" id="IPR016161">
    <property type="entry name" value="Ald_DH/histidinol_DH"/>
</dbReference>
<evidence type="ECO:0000256" key="1">
    <source>
        <dbReference type="ARBA" id="ARBA00009986"/>
    </source>
</evidence>
<dbReference type="InterPro" id="IPR029510">
    <property type="entry name" value="Ald_DH_CS_GLU"/>
</dbReference>
<dbReference type="Proteomes" id="UP000479756">
    <property type="component" value="Unassembled WGS sequence"/>
</dbReference>
<feature type="active site" evidence="3">
    <location>
        <position position="253"/>
    </location>
</feature>
<dbReference type="RefSeq" id="WP_163472237.1">
    <property type="nucleotide sequence ID" value="NZ_JAAGWZ010000001.1"/>
</dbReference>
<name>A0A7C9TQG2_9MICO</name>
<evidence type="ECO:0000259" key="5">
    <source>
        <dbReference type="Pfam" id="PF00171"/>
    </source>
</evidence>
<reference evidence="6 7" key="1">
    <citation type="journal article" date="2014" name="Int. J. Syst. Evol. Microbiol.">
        <title>Description of Galbitalea soli gen. nov., sp. nov., and Frondihabitans sucicola sp. nov.</title>
        <authorList>
            <person name="Kim S.J."/>
            <person name="Lim J.M."/>
            <person name="Ahn J.H."/>
            <person name="Weon H.Y."/>
            <person name="Hamada M."/>
            <person name="Suzuki K."/>
            <person name="Ahn T.Y."/>
            <person name="Kwon S.W."/>
        </authorList>
    </citation>
    <scope>NUCLEOTIDE SEQUENCE [LARGE SCALE GENOMIC DNA]</scope>
    <source>
        <strain evidence="6 7">NBRC 108727</strain>
    </source>
</reference>
<dbReference type="InterPro" id="IPR016163">
    <property type="entry name" value="Ald_DH_C"/>
</dbReference>
<evidence type="ECO:0000313" key="6">
    <source>
        <dbReference type="EMBL" id="NEM90604.1"/>
    </source>
</evidence>
<sequence length="516" mass="54079">MSGSLLDRSTATALVSGLSRSGSATVPVIAPFTGSVLHELPTSSAHDVRDAAATARIAQTAWLRSGYAHRRAVLLKAHDLLLADRERLLDVLQTETGKTRGQAFEELFQGAGVTRYYAVSAARVLREQRRRAGIPLVMSTTVAFKPKGLVGVVTPWNYPLSLALMDVIPALAAGNAVVQKVDNQGALTVLAARQAFIAAGLPKALWAVVAGDGEEIGNAVVDVADYVCFTGSTATGTRVGVRAAGRLIGASLELGGKNPLIVLGDADPTAAAESAVYACFSSMGQLCVSIERIYVHRAISDAFIRQFVARVNALRQGPALDYSTDVGSLTSAAQLARVQAHVDDAIEKGALLLAGGRARPELGPYFYAPTVLAEVTSEMECFAHETFGPVVAISTFSDEDDAIAAANASEFGLNASVFSRSVAHGRRVAARISAGSVNINEGYRGSFSSLDAPMGGMKHSGLGRRNGPEGLLRFVDARTVSAATGLLALPRTGAEFARLSGPMLLLLRILKALGRR</sequence>
<dbReference type="PANTHER" id="PTHR43353">
    <property type="entry name" value="SUCCINATE-SEMIALDEHYDE DEHYDROGENASE, MITOCHONDRIAL"/>
    <property type="match status" value="1"/>
</dbReference>
<dbReference type="Gene3D" id="3.40.605.10">
    <property type="entry name" value="Aldehyde Dehydrogenase, Chain A, domain 1"/>
    <property type="match status" value="1"/>
</dbReference>
<dbReference type="InterPro" id="IPR016162">
    <property type="entry name" value="Ald_DH_N"/>
</dbReference>
<organism evidence="6 7">
    <name type="scientific">Galbitalea soli</name>
    <dbReference type="NCBI Taxonomy" id="1268042"/>
    <lineage>
        <taxon>Bacteria</taxon>
        <taxon>Bacillati</taxon>
        <taxon>Actinomycetota</taxon>
        <taxon>Actinomycetes</taxon>
        <taxon>Micrococcales</taxon>
        <taxon>Microbacteriaceae</taxon>
        <taxon>Galbitalea</taxon>
    </lineage>
</organism>
<evidence type="ECO:0000313" key="7">
    <source>
        <dbReference type="Proteomes" id="UP000479756"/>
    </source>
</evidence>
<dbReference type="SUPFAM" id="SSF53720">
    <property type="entry name" value="ALDH-like"/>
    <property type="match status" value="1"/>
</dbReference>
<dbReference type="EMBL" id="JAAGWZ010000001">
    <property type="protein sequence ID" value="NEM90604.1"/>
    <property type="molecule type" value="Genomic_DNA"/>
</dbReference>
<dbReference type="Pfam" id="PF00171">
    <property type="entry name" value="Aldedh"/>
    <property type="match status" value="1"/>
</dbReference>
<dbReference type="InterPro" id="IPR050740">
    <property type="entry name" value="Aldehyde_DH_Superfamily"/>
</dbReference>
<dbReference type="GO" id="GO:0009450">
    <property type="term" value="P:gamma-aminobutyric acid catabolic process"/>
    <property type="evidence" value="ECO:0007669"/>
    <property type="project" value="TreeGrafter"/>
</dbReference>
<comment type="caution">
    <text evidence="6">The sequence shown here is derived from an EMBL/GenBank/DDBJ whole genome shotgun (WGS) entry which is preliminary data.</text>
</comment>
<protein>
    <submittedName>
        <fullName evidence="6">Aldehyde dehydrogenase family protein</fullName>
    </submittedName>
</protein>
<accession>A0A7C9TQG2</accession>
<gene>
    <name evidence="6" type="ORF">G3T37_04475</name>
</gene>
<dbReference type="InterPro" id="IPR015590">
    <property type="entry name" value="Aldehyde_DH_dom"/>
</dbReference>
<evidence type="ECO:0000256" key="3">
    <source>
        <dbReference type="PROSITE-ProRule" id="PRU10007"/>
    </source>
</evidence>
<proteinExistence type="inferred from homology"/>
<comment type="similarity">
    <text evidence="1 4">Belongs to the aldehyde dehydrogenase family.</text>
</comment>
<evidence type="ECO:0000256" key="2">
    <source>
        <dbReference type="ARBA" id="ARBA00023002"/>
    </source>
</evidence>
<dbReference type="AlphaFoldDB" id="A0A7C9TQG2"/>
<dbReference type="FunFam" id="3.40.309.10:FF:000009">
    <property type="entry name" value="Aldehyde dehydrogenase A"/>
    <property type="match status" value="1"/>
</dbReference>
<keyword evidence="2 4" id="KW-0560">Oxidoreductase</keyword>
<dbReference type="NCBIfam" id="NF006916">
    <property type="entry name" value="PRK09407.1"/>
    <property type="match status" value="1"/>
</dbReference>
<feature type="domain" description="Aldehyde dehydrogenase" evidence="5">
    <location>
        <begin position="23"/>
        <end position="480"/>
    </location>
</feature>
<dbReference type="PANTHER" id="PTHR43353:SF5">
    <property type="entry name" value="SUCCINATE-SEMIALDEHYDE DEHYDROGENASE, MITOCHONDRIAL"/>
    <property type="match status" value="1"/>
</dbReference>
<dbReference type="PROSITE" id="PS00687">
    <property type="entry name" value="ALDEHYDE_DEHYDR_GLU"/>
    <property type="match status" value="1"/>
</dbReference>
<dbReference type="GO" id="GO:0004777">
    <property type="term" value="F:succinate-semialdehyde dehydrogenase (NAD+) activity"/>
    <property type="evidence" value="ECO:0007669"/>
    <property type="project" value="TreeGrafter"/>
</dbReference>
<keyword evidence="7" id="KW-1185">Reference proteome</keyword>
<dbReference type="Gene3D" id="3.40.309.10">
    <property type="entry name" value="Aldehyde Dehydrogenase, Chain A, domain 2"/>
    <property type="match status" value="1"/>
</dbReference>